<feature type="signal peptide" evidence="2">
    <location>
        <begin position="1"/>
        <end position="24"/>
    </location>
</feature>
<name>A0ABR7LLF2_9ACTN</name>
<protein>
    <recommendedName>
        <fullName evidence="5">Copper(I)-binding protein</fullName>
    </recommendedName>
</protein>
<dbReference type="InterPro" id="IPR007410">
    <property type="entry name" value="LpqE-like"/>
</dbReference>
<dbReference type="Gene3D" id="2.60.40.1890">
    <property type="entry name" value="PCu(A)C copper chaperone"/>
    <property type="match status" value="1"/>
</dbReference>
<sequence>MSRNNRRVAALAIAGALTLAPAVSGCGAGHNPQTAQPVNLTEGVNVSTDSGVNVRNLFVLGPAPGRRLTPGASAPVYAAVINDTTDGQPDRLVAVGSPDFQQPAPLTGGGIDLPARQLVQLGAQAPGQPGTAIVLGGLGKELLGGESIELTLRFQRSGDLKVLVPVVPHADAYATYSPAAPPAPTPNRTAPASPGTPGEPASSTVPAGGSPTEPTPSGDTGGGSSPDPVTHG</sequence>
<comment type="caution">
    <text evidence="3">The sequence shown here is derived from an EMBL/GenBank/DDBJ whole genome shotgun (WGS) entry which is preliminary data.</text>
</comment>
<evidence type="ECO:0000313" key="3">
    <source>
        <dbReference type="EMBL" id="MBC6465596.1"/>
    </source>
</evidence>
<dbReference type="RefSeq" id="WP_187242620.1">
    <property type="nucleotide sequence ID" value="NZ_BAAAOK010000006.1"/>
</dbReference>
<evidence type="ECO:0000256" key="1">
    <source>
        <dbReference type="SAM" id="MobiDB-lite"/>
    </source>
</evidence>
<evidence type="ECO:0008006" key="5">
    <source>
        <dbReference type="Google" id="ProtNLM"/>
    </source>
</evidence>
<dbReference type="SUPFAM" id="SSF110087">
    <property type="entry name" value="DR1885-like metal-binding protein"/>
    <property type="match status" value="1"/>
</dbReference>
<dbReference type="PROSITE" id="PS51257">
    <property type="entry name" value="PROKAR_LIPOPROTEIN"/>
    <property type="match status" value="1"/>
</dbReference>
<dbReference type="Proteomes" id="UP000805614">
    <property type="component" value="Unassembled WGS sequence"/>
</dbReference>
<feature type="compositionally biased region" description="Low complexity" evidence="1">
    <location>
        <begin position="206"/>
        <end position="218"/>
    </location>
</feature>
<feature type="region of interest" description="Disordered" evidence="1">
    <location>
        <begin position="177"/>
        <end position="232"/>
    </location>
</feature>
<accession>A0ABR7LLF2</accession>
<reference evidence="3 4" key="1">
    <citation type="submission" date="2020-06" db="EMBL/GenBank/DDBJ databases">
        <title>Actinomadura xiongansis sp. nov., isolated from soil of Baiyangdian.</title>
        <authorList>
            <person name="Zhang X."/>
        </authorList>
    </citation>
    <scope>NUCLEOTIDE SEQUENCE [LARGE SCALE GENOMIC DNA]</scope>
    <source>
        <strain evidence="3 4">HBUM206468</strain>
    </source>
</reference>
<dbReference type="Pfam" id="PF04314">
    <property type="entry name" value="PCuAC"/>
    <property type="match status" value="1"/>
</dbReference>
<gene>
    <name evidence="3" type="ORF">HKK74_08820</name>
</gene>
<keyword evidence="4" id="KW-1185">Reference proteome</keyword>
<dbReference type="EMBL" id="JABVEC010000005">
    <property type="protein sequence ID" value="MBC6465596.1"/>
    <property type="molecule type" value="Genomic_DNA"/>
</dbReference>
<evidence type="ECO:0000313" key="4">
    <source>
        <dbReference type="Proteomes" id="UP000805614"/>
    </source>
</evidence>
<keyword evidence="2" id="KW-0732">Signal</keyword>
<organism evidence="3 4">
    <name type="scientific">Actinomadura alba</name>
    <dbReference type="NCBI Taxonomy" id="406431"/>
    <lineage>
        <taxon>Bacteria</taxon>
        <taxon>Bacillati</taxon>
        <taxon>Actinomycetota</taxon>
        <taxon>Actinomycetes</taxon>
        <taxon>Streptosporangiales</taxon>
        <taxon>Thermomonosporaceae</taxon>
        <taxon>Actinomadura</taxon>
    </lineage>
</organism>
<evidence type="ECO:0000256" key="2">
    <source>
        <dbReference type="SAM" id="SignalP"/>
    </source>
</evidence>
<feature type="chain" id="PRO_5046579619" description="Copper(I)-binding protein" evidence="2">
    <location>
        <begin position="25"/>
        <end position="232"/>
    </location>
</feature>
<dbReference type="InterPro" id="IPR036182">
    <property type="entry name" value="PCuAC_sf"/>
</dbReference>
<proteinExistence type="predicted"/>